<keyword evidence="8" id="KW-1185">Reference proteome</keyword>
<sequence>MFQKTSLALGAALSFGIALSASAGTVIKVGHGANEQYHMHRALLRFEELVEAGSNGEIDVQIFPSSQMGPDREMIEGVQTGVLEMAVPPSSFFAGWDPAFAVIELPYMYASKDIALDVFHSETGSDMLGRLENQGLVGLGWLENGLRHVTNNVRPIESPADLDGVKLRTMKVPAHVATFQALGANPTPMNFGEVYSALQQGVIDGQENPIALIDSQRFYEVQEHVSLTGHVFTVYIPVISQSFMNSLSDEHQALIKSAMAESEIYQQELVNGEEAGQLQKIRDAGVNVLELSAAQRQVFSDATMEVRAEYRDTVGAEAFDAWVNAVKAASQN</sequence>
<dbReference type="NCBIfam" id="TIGR00787">
    <property type="entry name" value="dctP"/>
    <property type="match status" value="1"/>
</dbReference>
<dbReference type="Proteomes" id="UP000240418">
    <property type="component" value="Unassembled WGS sequence"/>
</dbReference>
<keyword evidence="4 6" id="KW-0732">Signal</keyword>
<dbReference type="GO" id="GO:0055085">
    <property type="term" value="P:transmembrane transport"/>
    <property type="evidence" value="ECO:0007669"/>
    <property type="project" value="InterPro"/>
</dbReference>
<evidence type="ECO:0000256" key="5">
    <source>
        <dbReference type="ARBA" id="ARBA00022764"/>
    </source>
</evidence>
<comment type="subcellular location">
    <subcellularLocation>
        <location evidence="1">Periplasm</location>
    </subcellularLocation>
</comment>
<keyword evidence="5" id="KW-0574">Periplasm</keyword>
<evidence type="ECO:0000256" key="2">
    <source>
        <dbReference type="ARBA" id="ARBA00009023"/>
    </source>
</evidence>
<proteinExistence type="inferred from homology"/>
<gene>
    <name evidence="7" type="ORF">CLV88_12526</name>
</gene>
<dbReference type="RefSeq" id="WP_106610511.1">
    <property type="nucleotide sequence ID" value="NZ_PYGJ01000025.1"/>
</dbReference>
<accession>A0A2P8F0Y1</accession>
<dbReference type="PANTHER" id="PTHR33376:SF7">
    <property type="entry name" value="C4-DICARBOXYLATE-BINDING PROTEIN DCTB"/>
    <property type="match status" value="1"/>
</dbReference>
<dbReference type="InterPro" id="IPR038404">
    <property type="entry name" value="TRAP_DctP_sf"/>
</dbReference>
<evidence type="ECO:0000313" key="8">
    <source>
        <dbReference type="Proteomes" id="UP000240418"/>
    </source>
</evidence>
<evidence type="ECO:0000256" key="4">
    <source>
        <dbReference type="ARBA" id="ARBA00022729"/>
    </source>
</evidence>
<protein>
    <submittedName>
        <fullName evidence="7">Tripartite ATP-independent transporter DctP family solute receptor</fullName>
    </submittedName>
</protein>
<comment type="similarity">
    <text evidence="2">Belongs to the bacterial solute-binding protein 7 family.</text>
</comment>
<dbReference type="Pfam" id="PF03480">
    <property type="entry name" value="DctP"/>
    <property type="match status" value="1"/>
</dbReference>
<comment type="caution">
    <text evidence="7">The sequence shown here is derived from an EMBL/GenBank/DDBJ whole genome shotgun (WGS) entry which is preliminary data.</text>
</comment>
<dbReference type="Gene3D" id="3.40.190.170">
    <property type="entry name" value="Bacterial extracellular solute-binding protein, family 7"/>
    <property type="match status" value="1"/>
</dbReference>
<dbReference type="AlphaFoldDB" id="A0A2P8F0Y1"/>
<name>A0A2P8F0Y1_9RHOB</name>
<dbReference type="InterPro" id="IPR018389">
    <property type="entry name" value="DctP_fam"/>
</dbReference>
<dbReference type="EMBL" id="PYGJ01000025">
    <property type="protein sequence ID" value="PSL15381.1"/>
    <property type="molecule type" value="Genomic_DNA"/>
</dbReference>
<dbReference type="InterPro" id="IPR004682">
    <property type="entry name" value="TRAP_DctP"/>
</dbReference>
<dbReference type="CDD" id="cd13603">
    <property type="entry name" value="PBP2_TRAP_Siap_TeaA_like"/>
    <property type="match status" value="1"/>
</dbReference>
<organism evidence="7 8">
    <name type="scientific">Shimia abyssi</name>
    <dbReference type="NCBI Taxonomy" id="1662395"/>
    <lineage>
        <taxon>Bacteria</taxon>
        <taxon>Pseudomonadati</taxon>
        <taxon>Pseudomonadota</taxon>
        <taxon>Alphaproteobacteria</taxon>
        <taxon>Rhodobacterales</taxon>
        <taxon>Roseobacteraceae</taxon>
    </lineage>
</organism>
<evidence type="ECO:0000256" key="3">
    <source>
        <dbReference type="ARBA" id="ARBA00022448"/>
    </source>
</evidence>
<reference evidence="7 8" key="1">
    <citation type="submission" date="2018-03" db="EMBL/GenBank/DDBJ databases">
        <title>Genomic Encyclopedia of Archaeal and Bacterial Type Strains, Phase II (KMG-II): from individual species to whole genera.</title>
        <authorList>
            <person name="Goeker M."/>
        </authorList>
    </citation>
    <scope>NUCLEOTIDE SEQUENCE [LARGE SCALE GENOMIC DNA]</scope>
    <source>
        <strain evidence="7 8">DSM 100673</strain>
    </source>
</reference>
<feature type="signal peptide" evidence="6">
    <location>
        <begin position="1"/>
        <end position="23"/>
    </location>
</feature>
<dbReference type="NCBIfam" id="NF037995">
    <property type="entry name" value="TRAP_S1"/>
    <property type="match status" value="1"/>
</dbReference>
<feature type="chain" id="PRO_5015126356" evidence="6">
    <location>
        <begin position="24"/>
        <end position="332"/>
    </location>
</feature>
<evidence type="ECO:0000313" key="7">
    <source>
        <dbReference type="EMBL" id="PSL15381.1"/>
    </source>
</evidence>
<dbReference type="OrthoDB" id="8673861at2"/>
<dbReference type="PANTHER" id="PTHR33376">
    <property type="match status" value="1"/>
</dbReference>
<keyword evidence="3" id="KW-0813">Transport</keyword>
<evidence type="ECO:0000256" key="1">
    <source>
        <dbReference type="ARBA" id="ARBA00004418"/>
    </source>
</evidence>
<dbReference type="GO" id="GO:0030288">
    <property type="term" value="C:outer membrane-bounded periplasmic space"/>
    <property type="evidence" value="ECO:0007669"/>
    <property type="project" value="InterPro"/>
</dbReference>
<evidence type="ECO:0000256" key="6">
    <source>
        <dbReference type="SAM" id="SignalP"/>
    </source>
</evidence>
<dbReference type="PIRSF" id="PIRSF006470">
    <property type="entry name" value="DctB"/>
    <property type="match status" value="1"/>
</dbReference>
<keyword evidence="7" id="KW-0675">Receptor</keyword>